<dbReference type="Proteomes" id="UP001165368">
    <property type="component" value="Unassembled WGS sequence"/>
</dbReference>
<dbReference type="SMART" id="SM00382">
    <property type="entry name" value="AAA"/>
    <property type="match status" value="1"/>
</dbReference>
<keyword evidence="5 7" id="KW-1133">Transmembrane helix</keyword>
<evidence type="ECO:0000256" key="6">
    <source>
        <dbReference type="ARBA" id="ARBA00023136"/>
    </source>
</evidence>
<dbReference type="PROSITE" id="PS50929">
    <property type="entry name" value="ABC_TM1F"/>
    <property type="match status" value="1"/>
</dbReference>
<evidence type="ECO:0000256" key="2">
    <source>
        <dbReference type="ARBA" id="ARBA00022692"/>
    </source>
</evidence>
<dbReference type="Pfam" id="PF00664">
    <property type="entry name" value="ABC_membrane"/>
    <property type="match status" value="1"/>
</dbReference>
<evidence type="ECO:0000256" key="7">
    <source>
        <dbReference type="SAM" id="Phobius"/>
    </source>
</evidence>
<dbReference type="InterPro" id="IPR003439">
    <property type="entry name" value="ABC_transporter-like_ATP-bd"/>
</dbReference>
<evidence type="ECO:0000256" key="5">
    <source>
        <dbReference type="ARBA" id="ARBA00022989"/>
    </source>
</evidence>
<feature type="domain" description="ABC transmembrane type-1" evidence="9">
    <location>
        <begin position="18"/>
        <end position="300"/>
    </location>
</feature>
<dbReference type="Gene3D" id="3.40.50.300">
    <property type="entry name" value="P-loop containing nucleotide triphosphate hydrolases"/>
    <property type="match status" value="1"/>
</dbReference>
<dbReference type="InterPro" id="IPR011527">
    <property type="entry name" value="ABC1_TM_dom"/>
</dbReference>
<dbReference type="InterPro" id="IPR036640">
    <property type="entry name" value="ABC1_TM_sf"/>
</dbReference>
<keyword evidence="11" id="KW-1185">Reference proteome</keyword>
<dbReference type="CDD" id="cd18548">
    <property type="entry name" value="ABC_6TM_Tm287_like"/>
    <property type="match status" value="1"/>
</dbReference>
<keyword evidence="3" id="KW-0547">Nucleotide-binding</keyword>
<evidence type="ECO:0000313" key="11">
    <source>
        <dbReference type="Proteomes" id="UP001165368"/>
    </source>
</evidence>
<dbReference type="EMBL" id="JAKLTQ010000005">
    <property type="protein sequence ID" value="MCG2622044.1"/>
    <property type="molecule type" value="Genomic_DNA"/>
</dbReference>
<feature type="transmembrane region" description="Helical" evidence="7">
    <location>
        <begin position="53"/>
        <end position="78"/>
    </location>
</feature>
<evidence type="ECO:0000256" key="3">
    <source>
        <dbReference type="ARBA" id="ARBA00022741"/>
    </source>
</evidence>
<comment type="subcellular location">
    <subcellularLocation>
        <location evidence="1">Cell membrane</location>
        <topology evidence="1">Multi-pass membrane protein</topology>
    </subcellularLocation>
</comment>
<dbReference type="SUPFAM" id="SSF90123">
    <property type="entry name" value="ABC transporter transmembrane region"/>
    <property type="match status" value="1"/>
</dbReference>
<evidence type="ECO:0000259" key="8">
    <source>
        <dbReference type="PROSITE" id="PS50893"/>
    </source>
</evidence>
<dbReference type="PROSITE" id="PS00211">
    <property type="entry name" value="ABC_TRANSPORTER_1"/>
    <property type="match status" value="1"/>
</dbReference>
<dbReference type="InterPro" id="IPR027417">
    <property type="entry name" value="P-loop_NTPase"/>
</dbReference>
<reference evidence="10" key="1">
    <citation type="submission" date="2022-01" db="EMBL/GenBank/DDBJ databases">
        <authorList>
            <person name="Jo J.-H."/>
            <person name="Im W.-T."/>
        </authorList>
    </citation>
    <scope>NUCLEOTIDE SEQUENCE</scope>
    <source>
        <strain evidence="10">I2-34</strain>
    </source>
</reference>
<evidence type="ECO:0000256" key="4">
    <source>
        <dbReference type="ARBA" id="ARBA00022840"/>
    </source>
</evidence>
<evidence type="ECO:0000256" key="1">
    <source>
        <dbReference type="ARBA" id="ARBA00004651"/>
    </source>
</evidence>
<protein>
    <submittedName>
        <fullName evidence="10">ABC transporter ATP-binding protein/permease</fullName>
    </submittedName>
</protein>
<keyword evidence="2 7" id="KW-0812">Transmembrane</keyword>
<dbReference type="PROSITE" id="PS50893">
    <property type="entry name" value="ABC_TRANSPORTER_2"/>
    <property type="match status" value="1"/>
</dbReference>
<feature type="transmembrane region" description="Helical" evidence="7">
    <location>
        <begin position="128"/>
        <end position="151"/>
    </location>
</feature>
<feature type="transmembrane region" description="Helical" evidence="7">
    <location>
        <begin position="20"/>
        <end position="41"/>
    </location>
</feature>
<feature type="transmembrane region" description="Helical" evidence="7">
    <location>
        <begin position="271"/>
        <end position="298"/>
    </location>
</feature>
<gene>
    <name evidence="10" type="ORF">LVY72_08945</name>
</gene>
<feature type="domain" description="ABC transporter" evidence="8">
    <location>
        <begin position="334"/>
        <end position="572"/>
    </location>
</feature>
<keyword evidence="4 10" id="KW-0067">ATP-binding</keyword>
<keyword evidence="6 7" id="KW-0472">Membrane</keyword>
<organism evidence="10 11">
    <name type="scientific">Arthrobacter hankyongi</name>
    <dbReference type="NCBI Taxonomy" id="2904801"/>
    <lineage>
        <taxon>Bacteria</taxon>
        <taxon>Bacillati</taxon>
        <taxon>Actinomycetota</taxon>
        <taxon>Actinomycetes</taxon>
        <taxon>Micrococcales</taxon>
        <taxon>Micrococcaceae</taxon>
        <taxon>Arthrobacter</taxon>
    </lineage>
</organism>
<evidence type="ECO:0000259" key="9">
    <source>
        <dbReference type="PROSITE" id="PS50929"/>
    </source>
</evidence>
<dbReference type="SUPFAM" id="SSF52540">
    <property type="entry name" value="P-loop containing nucleoside triphosphate hydrolases"/>
    <property type="match status" value="1"/>
</dbReference>
<comment type="caution">
    <text evidence="10">The sequence shown here is derived from an EMBL/GenBank/DDBJ whole genome shotgun (WGS) entry which is preliminary data.</text>
</comment>
<accession>A0ABS9L5U4</accession>
<dbReference type="InterPro" id="IPR003593">
    <property type="entry name" value="AAA+_ATPase"/>
</dbReference>
<dbReference type="Pfam" id="PF00005">
    <property type="entry name" value="ABC_tran"/>
    <property type="match status" value="1"/>
</dbReference>
<dbReference type="RefSeq" id="WP_237819958.1">
    <property type="nucleotide sequence ID" value="NZ_JAKLTQ010000005.1"/>
</dbReference>
<dbReference type="InterPro" id="IPR039421">
    <property type="entry name" value="Type_1_exporter"/>
</dbReference>
<name>A0ABS9L5U4_9MICC</name>
<feature type="transmembrane region" description="Helical" evidence="7">
    <location>
        <begin position="237"/>
        <end position="259"/>
    </location>
</feature>
<feature type="transmembrane region" description="Helical" evidence="7">
    <location>
        <begin position="157"/>
        <end position="176"/>
    </location>
</feature>
<proteinExistence type="predicted"/>
<dbReference type="GO" id="GO:0005524">
    <property type="term" value="F:ATP binding"/>
    <property type="evidence" value="ECO:0007669"/>
    <property type="project" value="UniProtKB-KW"/>
</dbReference>
<dbReference type="Gene3D" id="1.20.1560.10">
    <property type="entry name" value="ABC transporter type 1, transmembrane domain"/>
    <property type="match status" value="1"/>
</dbReference>
<sequence>MLVRLVLHGLAPYRAQVAAVIVLQFLQTAGTLFLPTLNAAIIDRGVVQGDTAVIVQLGGWMLAVTAAQALCALTAAYLSARVAMGAGRDLRDRLFVKIQQLSALEAGGFGIPSLITRTTNDVQQVQMVVLMAFTMMVSAPIMGFGAVLLALRQDVPLSGLLLLVLPVLFAVIGLLVRRLVPLFRMAQAQLDRVNGVLREQIMGISVVRAFAREEHEAGRFRVANADLTATQLRVGQLVALMFPAVMLVVNLASAGVIWFGGLRIDAGQMQIGGLTAFIAYIMQILMAVMISMFMVMMVPRAAVCAERIGQVLQSRTSVAQRPGAPALAYDGGRLAFEDVAFCYPGAETPVLSGISFTAEPGQTTAVIGPTGSGKTTLLSMVPRLLDPSAGRITVDGQATVEVDLDSLRAGIGLVPQRATLFAGTIASNLRFGKSGASDAELWSALETAQAADFVRARDGGLDHPVEQGGGNFSGGQRQRLAIARALVARPAIYLFDDSFSALDFATDARLRAALKAPGSPTGGATVLIVAQRVGTILDADRIVVLDQGRIAGQGNHGQLLADCPTYCEIVDSQLPADEREVRT</sequence>
<dbReference type="InterPro" id="IPR017871">
    <property type="entry name" value="ABC_transporter-like_CS"/>
</dbReference>
<evidence type="ECO:0000313" key="10">
    <source>
        <dbReference type="EMBL" id="MCG2622044.1"/>
    </source>
</evidence>
<dbReference type="PANTHER" id="PTHR43394:SF1">
    <property type="entry name" value="ATP-BINDING CASSETTE SUB-FAMILY B MEMBER 10, MITOCHONDRIAL"/>
    <property type="match status" value="1"/>
</dbReference>
<dbReference type="PANTHER" id="PTHR43394">
    <property type="entry name" value="ATP-DEPENDENT PERMEASE MDL1, MITOCHONDRIAL"/>
    <property type="match status" value="1"/>
</dbReference>